<feature type="region of interest" description="Disordered" evidence="3">
    <location>
        <begin position="260"/>
        <end position="380"/>
    </location>
</feature>
<dbReference type="InterPro" id="IPR045180">
    <property type="entry name" value="La_dom_prot"/>
</dbReference>
<feature type="region of interest" description="Disordered" evidence="3">
    <location>
        <begin position="518"/>
        <end position="548"/>
    </location>
</feature>
<dbReference type="GO" id="GO:0048255">
    <property type="term" value="P:mRNA stabilization"/>
    <property type="evidence" value="ECO:0007669"/>
    <property type="project" value="InterPro"/>
</dbReference>
<dbReference type="InterPro" id="IPR036388">
    <property type="entry name" value="WH-like_DNA-bd_sf"/>
</dbReference>
<feature type="compositionally biased region" description="Low complexity" evidence="3">
    <location>
        <begin position="1040"/>
        <end position="1052"/>
    </location>
</feature>
<dbReference type="PANTHER" id="PTHR22792">
    <property type="entry name" value="LUPUS LA PROTEIN-RELATED"/>
    <property type="match status" value="1"/>
</dbReference>
<evidence type="ECO:0000256" key="1">
    <source>
        <dbReference type="ARBA" id="ARBA00022884"/>
    </source>
</evidence>
<dbReference type="InterPro" id="IPR006630">
    <property type="entry name" value="La_HTH"/>
</dbReference>
<dbReference type="AlphaFoldDB" id="A0A250X5D4"/>
<evidence type="ECO:0000256" key="2">
    <source>
        <dbReference type="PROSITE-ProRule" id="PRU00332"/>
    </source>
</evidence>
<feature type="domain" description="HTH La-type RNA-binding" evidence="4">
    <location>
        <begin position="422"/>
        <end position="513"/>
    </location>
</feature>
<evidence type="ECO:0000256" key="3">
    <source>
        <dbReference type="SAM" id="MobiDB-lite"/>
    </source>
</evidence>
<protein>
    <recommendedName>
        <fullName evidence="4">HTH La-type RNA-binding domain-containing protein</fullName>
    </recommendedName>
</protein>
<dbReference type="SUPFAM" id="SSF46785">
    <property type="entry name" value="Winged helix' DNA-binding domain"/>
    <property type="match status" value="1"/>
</dbReference>
<dbReference type="CDD" id="cd07323">
    <property type="entry name" value="LAM"/>
    <property type="match status" value="1"/>
</dbReference>
<dbReference type="Gene3D" id="1.10.10.10">
    <property type="entry name" value="Winged helix-like DNA-binding domain superfamily/Winged helix DNA-binding domain"/>
    <property type="match status" value="1"/>
</dbReference>
<feature type="compositionally biased region" description="Polar residues" evidence="3">
    <location>
        <begin position="715"/>
        <end position="726"/>
    </location>
</feature>
<name>A0A250X5D4_9CHLO</name>
<keyword evidence="6" id="KW-1185">Reference proteome</keyword>
<dbReference type="Pfam" id="PF21071">
    <property type="entry name" value="LARP1_HEAT"/>
    <property type="match status" value="1"/>
</dbReference>
<comment type="caution">
    <text evidence="5">The sequence shown here is derived from an EMBL/GenBank/DDBJ whole genome shotgun (WGS) entry which is preliminary data.</text>
</comment>
<organism evidence="5 6">
    <name type="scientific">Chlamydomonas eustigma</name>
    <dbReference type="NCBI Taxonomy" id="1157962"/>
    <lineage>
        <taxon>Eukaryota</taxon>
        <taxon>Viridiplantae</taxon>
        <taxon>Chlorophyta</taxon>
        <taxon>core chlorophytes</taxon>
        <taxon>Chlorophyceae</taxon>
        <taxon>CS clade</taxon>
        <taxon>Chlamydomonadales</taxon>
        <taxon>Chlamydomonadaceae</taxon>
        <taxon>Chlamydomonas</taxon>
    </lineage>
</organism>
<dbReference type="PANTHER" id="PTHR22792:SF132">
    <property type="entry name" value="LA-RELATED PROTEIN 1"/>
    <property type="match status" value="1"/>
</dbReference>
<dbReference type="GO" id="GO:0010494">
    <property type="term" value="C:cytoplasmic stress granule"/>
    <property type="evidence" value="ECO:0007669"/>
    <property type="project" value="TreeGrafter"/>
</dbReference>
<feature type="region of interest" description="Disordered" evidence="3">
    <location>
        <begin position="768"/>
        <end position="799"/>
    </location>
</feature>
<proteinExistence type="predicted"/>
<evidence type="ECO:0000313" key="5">
    <source>
        <dbReference type="EMBL" id="GAX78278.1"/>
    </source>
</evidence>
<feature type="compositionally biased region" description="Polar residues" evidence="3">
    <location>
        <begin position="986"/>
        <end position="1004"/>
    </location>
</feature>
<feature type="region of interest" description="Disordered" evidence="3">
    <location>
        <begin position="695"/>
        <end position="744"/>
    </location>
</feature>
<accession>A0A250X5D4</accession>
<dbReference type="InterPro" id="IPR036390">
    <property type="entry name" value="WH_DNA-bd_sf"/>
</dbReference>
<feature type="region of interest" description="Disordered" evidence="3">
    <location>
        <begin position="975"/>
        <end position="1052"/>
    </location>
</feature>
<dbReference type="Proteomes" id="UP000232323">
    <property type="component" value="Unassembled WGS sequence"/>
</dbReference>
<reference evidence="5 6" key="1">
    <citation type="submission" date="2017-08" db="EMBL/GenBank/DDBJ databases">
        <title>Acidophilic green algal genome provides insights into adaptation to an acidic environment.</title>
        <authorList>
            <person name="Hirooka S."/>
            <person name="Hirose Y."/>
            <person name="Kanesaki Y."/>
            <person name="Higuchi S."/>
            <person name="Fujiwara T."/>
            <person name="Onuma R."/>
            <person name="Era A."/>
            <person name="Ohbayashi R."/>
            <person name="Uzuka A."/>
            <person name="Nozaki H."/>
            <person name="Yoshikawa H."/>
            <person name="Miyagishima S.Y."/>
        </authorList>
    </citation>
    <scope>NUCLEOTIDE SEQUENCE [LARGE SCALE GENOMIC DNA]</scope>
    <source>
        <strain evidence="5 6">NIES-2499</strain>
    </source>
</reference>
<feature type="compositionally biased region" description="Polar residues" evidence="3">
    <location>
        <begin position="342"/>
        <end position="352"/>
    </location>
</feature>
<feature type="compositionally biased region" description="Low complexity" evidence="3">
    <location>
        <begin position="1016"/>
        <end position="1030"/>
    </location>
</feature>
<feature type="compositionally biased region" description="Low complexity" evidence="3">
    <location>
        <begin position="296"/>
        <end position="309"/>
    </location>
</feature>
<feature type="compositionally biased region" description="Polar residues" evidence="3">
    <location>
        <begin position="1103"/>
        <end position="1113"/>
    </location>
</feature>
<dbReference type="GO" id="GO:0000339">
    <property type="term" value="F:RNA cap binding"/>
    <property type="evidence" value="ECO:0007669"/>
    <property type="project" value="InterPro"/>
</dbReference>
<dbReference type="STRING" id="1157962.A0A250X5D4"/>
<dbReference type="SMART" id="SM00715">
    <property type="entry name" value="LA"/>
    <property type="match status" value="1"/>
</dbReference>
<keyword evidence="1 2" id="KW-0694">RNA-binding</keyword>
<dbReference type="Pfam" id="PF05383">
    <property type="entry name" value="La"/>
    <property type="match status" value="1"/>
</dbReference>
<feature type="region of interest" description="Disordered" evidence="3">
    <location>
        <begin position="173"/>
        <end position="228"/>
    </location>
</feature>
<feature type="compositionally biased region" description="Polar residues" evidence="3">
    <location>
        <begin position="268"/>
        <end position="280"/>
    </location>
</feature>
<feature type="region of interest" description="Disordered" evidence="3">
    <location>
        <begin position="114"/>
        <end position="142"/>
    </location>
</feature>
<evidence type="ECO:0000259" key="4">
    <source>
        <dbReference type="PROSITE" id="PS50961"/>
    </source>
</evidence>
<dbReference type="InterPro" id="IPR006607">
    <property type="entry name" value="DM15"/>
</dbReference>
<feature type="compositionally biased region" description="Gly residues" evidence="3">
    <location>
        <begin position="325"/>
        <end position="337"/>
    </location>
</feature>
<dbReference type="OrthoDB" id="340227at2759"/>
<feature type="compositionally biased region" description="Pro residues" evidence="3">
    <location>
        <begin position="356"/>
        <end position="370"/>
    </location>
</feature>
<feature type="compositionally biased region" description="Low complexity" evidence="3">
    <location>
        <begin position="776"/>
        <end position="791"/>
    </location>
</feature>
<gene>
    <name evidence="5" type="ORF">CEUSTIGMA_g5720.t1</name>
</gene>
<evidence type="ECO:0000313" key="6">
    <source>
        <dbReference type="Proteomes" id="UP000232323"/>
    </source>
</evidence>
<dbReference type="EMBL" id="BEGY01000031">
    <property type="protein sequence ID" value="GAX78278.1"/>
    <property type="molecule type" value="Genomic_DNA"/>
</dbReference>
<feature type="compositionally biased region" description="Basic and acidic residues" evidence="3">
    <location>
        <begin position="282"/>
        <end position="295"/>
    </location>
</feature>
<feature type="compositionally biased region" description="Low complexity" evidence="3">
    <location>
        <begin position="523"/>
        <end position="535"/>
    </location>
</feature>
<feature type="region of interest" description="Disordered" evidence="3">
    <location>
        <begin position="1088"/>
        <end position="1126"/>
    </location>
</feature>
<dbReference type="PROSITE" id="PS50961">
    <property type="entry name" value="HTH_LA"/>
    <property type="match status" value="1"/>
</dbReference>
<dbReference type="GO" id="GO:0005829">
    <property type="term" value="C:cytosol"/>
    <property type="evidence" value="ECO:0007669"/>
    <property type="project" value="TreeGrafter"/>
</dbReference>
<dbReference type="GO" id="GO:0045727">
    <property type="term" value="P:positive regulation of translation"/>
    <property type="evidence" value="ECO:0007669"/>
    <property type="project" value="TreeGrafter"/>
</dbReference>
<sequence>MQADAKPSTELTCHSEDKPDVKVIESTYVSNSCASVNKDVHDQPPPPRKLSGWSALLKGGEQAKAHAKDSTNAENIPLPTAGIPGVALSIVVADKDSDVKAVLKVAVPTQPVPVSEAHTHDSAVSSEVAVNDQKSGHPSLPDMQVDKECREEARAMQPAKPAWKKPTVAEATVPLQQDWPTLVDAKQPSKKKERNDSTPLTPPINDVAATRDVAANGTKRPKNAKLPMSALGESLLASKESKGGNSSAYNNGYANGGRGGFTNGRIGQRSNANGVATSGTRRPHDNDNNYNKNKDPTSPSGAIPSSASATDDVKASSSGPTPGPTVGGRGGRGGRGAGRNSFPPSSQRNGSSRGPPTVPGPGPMMTPFMPPDGKATSSTTATPVNGNSYYSSSAYNLFYPPTAYGYPPAITQVAAAASSVAVPAKDQIMASVRVQVDYYFSVENLCKDIFLRSKMDEQGWIPLAIIANFNRVRMLTPNMMLIVEALKESTLVEVAPDSAYVRAKGTWETWILPPQQRDLAHNPVSSSTSRPPTSTAGDGTISAASDTAPASTSVAPAAVVTPSIHVSSTSLIAAASQPGSGGPGVSSILPIPSAALGASGGKGDDDIEEEEDLFEMDEDQDDVRDVADAAINNKTGSPPEDGEAIFVSDGDIEKLIVVTQSGEKKRGGRMDVKMAKDIADGLAAYEQELMELKGSNRNHRPPRAPSGGARIKSSFYGSSLTSQPQNIHHHMSNRRSAGAVAGESPPSHSFGWLMGASPDTGAGLMGTSPASRMGTSPASSSFRSRSILGSSPRGASPTVASSINIPKFQHPSHAMLEDKGFKQMKYVKWYRRCLEDRQRLGHGLSEEMNTLFRFWCYFMRDHFNENMHRQFVKFAWEDAQHSYNYGLECLFRFYSYGLEKKFKADMYLEFEQMTLKDFERGSLYGLEKFWAFHHYAGLPKDGNLEINPKLKALLEGEYKTLDAFKKEKARRLSEGEKKKAAAAAIQPTSTSAKATGSTVLSSSATPFAPLPPKTPPLTTTSVTATISCTPSSITKEREVSPAATTPEESTTAEALRCSEPSLSPEVESKEEMTAVVKLKEKEEAEDILMVSSMQPINDVKSSDVGNETTTKSDGTGHPAASLTASC</sequence>
<dbReference type="SMART" id="SM00684">
    <property type="entry name" value="DM15"/>
    <property type="match status" value="3"/>
</dbReference>